<gene>
    <name evidence="1" type="ORF">XELAEV_18004116mg</name>
</gene>
<dbReference type="AlphaFoldDB" id="A0A974GYX8"/>
<dbReference type="EMBL" id="KV467863">
    <property type="protein sequence ID" value="OCT55985.1"/>
    <property type="molecule type" value="Genomic_DNA"/>
</dbReference>
<dbReference type="CDD" id="cd00229">
    <property type="entry name" value="SGNH_hydrolase"/>
    <property type="match status" value="1"/>
</dbReference>
<dbReference type="InterPro" id="IPR036514">
    <property type="entry name" value="SGNH_hydro_sf"/>
</dbReference>
<sequence>DSRRIWIVGHSFVKWAQRRASVRKGGAQLGFPDKYVTVKWFGFPGLQWPGLFDKLMEKAAGAEHPHMLILHAGGNDMGVMSQKDLVRCMKLDVDKIRSWFTGVVIIWSEMVPRLVWRWARDHAAMERSRIKVNKLMSTFVRRSGGVVVRHKVLETATPGYYRKDGVHLSEVGLDIFNLDLVHGVERAFQVFGGVAQSA</sequence>
<evidence type="ECO:0000313" key="1">
    <source>
        <dbReference type="EMBL" id="OCT55985.1"/>
    </source>
</evidence>
<organism evidence="1">
    <name type="scientific">Xenopus laevis</name>
    <name type="common">African clawed frog</name>
    <dbReference type="NCBI Taxonomy" id="8355"/>
    <lineage>
        <taxon>Eukaryota</taxon>
        <taxon>Metazoa</taxon>
        <taxon>Chordata</taxon>
        <taxon>Craniata</taxon>
        <taxon>Vertebrata</taxon>
        <taxon>Euteleostomi</taxon>
        <taxon>Amphibia</taxon>
        <taxon>Batrachia</taxon>
        <taxon>Anura</taxon>
        <taxon>Pipoidea</taxon>
        <taxon>Pipidae</taxon>
        <taxon>Xenopodinae</taxon>
        <taxon>Xenopus</taxon>
        <taxon>Xenopus</taxon>
    </lineage>
</organism>
<protein>
    <recommendedName>
        <fullName evidence="2">SGNH hydrolase-type esterase domain-containing protein</fullName>
    </recommendedName>
</protein>
<dbReference type="Proteomes" id="UP000694892">
    <property type="component" value="Unassembled WGS sequence"/>
</dbReference>
<evidence type="ECO:0008006" key="2">
    <source>
        <dbReference type="Google" id="ProtNLM"/>
    </source>
</evidence>
<accession>A0A974GYX8</accession>
<dbReference type="SUPFAM" id="SSF52266">
    <property type="entry name" value="SGNH hydrolase"/>
    <property type="match status" value="1"/>
</dbReference>
<proteinExistence type="predicted"/>
<name>A0A974GYX8_XENLA</name>
<feature type="non-terminal residue" evidence="1">
    <location>
        <position position="1"/>
    </location>
</feature>
<dbReference type="Gene3D" id="3.40.50.1110">
    <property type="entry name" value="SGNH hydrolase"/>
    <property type="match status" value="1"/>
</dbReference>
<reference evidence="1" key="1">
    <citation type="submission" date="2016-05" db="EMBL/GenBank/DDBJ databases">
        <title>WGS assembly of Xenopus laevis.</title>
        <authorList>
            <person name="Session A."/>
            <person name="Uno Y."/>
            <person name="Kwon T."/>
            <person name="Chapman J."/>
            <person name="Toyoda A."/>
            <person name="Takahashi S."/>
            <person name="Fukui A."/>
            <person name="Hikosaka A."/>
            <person name="Putnam N."/>
            <person name="Stites J."/>
            <person name="Van Heeringen S."/>
            <person name="Quigley I."/>
            <person name="Heinz S."/>
            <person name="Hellsten U."/>
            <person name="Lyons J."/>
            <person name="Suzuki A."/>
            <person name="Kondo M."/>
            <person name="Ogino H."/>
            <person name="Ochi H."/>
            <person name="Bogdanovic O."/>
            <person name="Lister R."/>
            <person name="Georgiou G."/>
            <person name="Paranjpe S."/>
            <person name="Van Kruijsbergen I."/>
            <person name="Mozaffari S."/>
            <person name="Shu S."/>
            <person name="Schmutz J."/>
            <person name="Jenkins J."/>
            <person name="Grimwood J."/>
            <person name="Carlson J."/>
            <person name="Mitros T."/>
            <person name="Simakov O."/>
            <person name="Heald R."/>
            <person name="Miller K."/>
            <person name="Haudenschild C."/>
            <person name="Kuroki Y."/>
            <person name="Tanaka T."/>
            <person name="Michiue T."/>
            <person name="Watanabe M."/>
            <person name="Kinoshita T."/>
            <person name="Ohta Y."/>
            <person name="Mawaribuchi S."/>
            <person name="Suzuki Y."/>
            <person name="Haramoto Y."/>
            <person name="Yamamoto T."/>
            <person name="Takagi C."/>
            <person name="Kitzman J."/>
            <person name="Shendure J."/>
            <person name="Nakayama T."/>
            <person name="Izutsu Y."/>
            <person name="Robert J."/>
            <person name="Dichmann D."/>
            <person name="Flajnik M."/>
            <person name="Houston D."/>
            <person name="Marcotte E."/>
            <person name="Wallingford J."/>
            <person name="Ito Y."/>
            <person name="Asashima M."/>
            <person name="Ueno N."/>
            <person name="Matsuda Y."/>
            <person name="Jan Veenstra G."/>
            <person name="Fujiyama A."/>
            <person name="Harland R."/>
            <person name="Taira M."/>
            <person name="Rokhsar D.S."/>
        </authorList>
    </citation>
    <scope>NUCLEOTIDE SEQUENCE</scope>
    <source>
        <strain evidence="1">J</strain>
        <tissue evidence="1">Blood</tissue>
    </source>
</reference>